<comment type="caution">
    <text evidence="1">The sequence shown here is derived from an EMBL/GenBank/DDBJ whole genome shotgun (WGS) entry which is preliminary data.</text>
</comment>
<evidence type="ECO:0000313" key="1">
    <source>
        <dbReference type="EMBL" id="MBU9763848.1"/>
    </source>
</evidence>
<dbReference type="Proteomes" id="UP000812982">
    <property type="component" value="Unassembled WGS sequence"/>
</dbReference>
<dbReference type="RefSeq" id="WP_217155890.1">
    <property type="nucleotide sequence ID" value="NZ_VOMB01000010.1"/>
</dbReference>
<dbReference type="EMBL" id="VOMB01000010">
    <property type="protein sequence ID" value="MBU9763848.1"/>
    <property type="molecule type" value="Genomic_DNA"/>
</dbReference>
<proteinExistence type="predicted"/>
<organism evidence="1 2">
    <name type="scientific">[Mycobacterium] fortunisiensis</name>
    <dbReference type="NCBI Taxonomy" id="2600579"/>
    <lineage>
        <taxon>Bacteria</taxon>
        <taxon>Bacillati</taxon>
        <taxon>Actinomycetota</taxon>
        <taxon>Actinomycetes</taxon>
        <taxon>Mycobacteriales</taxon>
        <taxon>Mycobacteriaceae</taxon>
        <taxon>Mycolicibacterium</taxon>
    </lineage>
</organism>
<evidence type="ECO:0008006" key="3">
    <source>
        <dbReference type="Google" id="ProtNLM"/>
    </source>
</evidence>
<evidence type="ECO:0000313" key="2">
    <source>
        <dbReference type="Proteomes" id="UP000812982"/>
    </source>
</evidence>
<keyword evidence="2" id="KW-1185">Reference proteome</keyword>
<accession>A0ABS6KJT9</accession>
<protein>
    <recommendedName>
        <fullName evidence="3">DUF4259 domain-containing protein</fullName>
    </recommendedName>
</protein>
<gene>
    <name evidence="1" type="ORF">FR943_08330</name>
</gene>
<sequence length="164" mass="17355">MSHRTALARFQRVVGLWYVGQASGPDVVLAACDLLVAELDGQALSELAAVPLADAGGEVPELLEPVLTDLGIPFYPPASPAAVHAGLIAMATETVLGAMEPRALTAWAHETFGHQNELTDGLADLDDIYATAVAANTRPEDIDEDVIEEAWRILARENTGDRAS</sequence>
<reference evidence="1 2" key="1">
    <citation type="journal article" date="2021" name="Sci. Rep.">
        <title>Phenotypic and genomic hallmarks of a novel, potentially pathogenic rapidly growing Mycobacterium species related to the Mycobacterium fortuitum complex.</title>
        <authorList>
            <person name="Gharbi R."/>
            <person name="Khanna V."/>
            <person name="Frigui W."/>
            <person name="Mhenni B."/>
            <person name="Brosch R."/>
            <person name="Mardassi H."/>
        </authorList>
    </citation>
    <scope>NUCLEOTIDE SEQUENCE [LARGE SCALE GENOMIC DNA]</scope>
    <source>
        <strain evidence="1 2">TNTM28</strain>
    </source>
</reference>
<name>A0ABS6KJT9_9MYCO</name>